<organism evidence="2 3">
    <name type="scientific">Archangium gephyra</name>
    <dbReference type="NCBI Taxonomy" id="48"/>
    <lineage>
        <taxon>Bacteria</taxon>
        <taxon>Pseudomonadati</taxon>
        <taxon>Myxococcota</taxon>
        <taxon>Myxococcia</taxon>
        <taxon>Myxococcales</taxon>
        <taxon>Cystobacterineae</taxon>
        <taxon>Archangiaceae</taxon>
        <taxon>Archangium</taxon>
    </lineage>
</organism>
<dbReference type="AlphaFoldDB" id="A0AAC8QIS8"/>
<feature type="signal peptide" evidence="1">
    <location>
        <begin position="1"/>
        <end position="21"/>
    </location>
</feature>
<keyword evidence="1" id="KW-0732">Signal</keyword>
<proteinExistence type="predicted"/>
<gene>
    <name evidence="2" type="ORF">AA314_09962</name>
</gene>
<evidence type="ECO:0000313" key="3">
    <source>
        <dbReference type="Proteomes" id="UP000035579"/>
    </source>
</evidence>
<accession>A0AAC8QIS8</accession>
<name>A0AAC8QIS8_9BACT</name>
<dbReference type="KEGG" id="age:AA314_09962"/>
<dbReference type="EMBL" id="CP011509">
    <property type="protein sequence ID" value="AKJ08336.1"/>
    <property type="molecule type" value="Genomic_DNA"/>
</dbReference>
<evidence type="ECO:0008006" key="4">
    <source>
        <dbReference type="Google" id="ProtNLM"/>
    </source>
</evidence>
<protein>
    <recommendedName>
        <fullName evidence="4">Lipoprotein</fullName>
    </recommendedName>
</protein>
<dbReference type="Proteomes" id="UP000035579">
    <property type="component" value="Chromosome"/>
</dbReference>
<sequence length="161" mass="16935">MMGRVLGSCVMALLLMGAAQVPGTCGSNRVEGGLVPEHFQFKVLVPLTAPSGPDGWQAACVRVRLTNDNTGLNVVCQFEIGMLLRSHEMEISTALAQRVSAEQANLAAYAALSKALLPGMACERFKAILKGSMPKAIVGARVKADCDPALVPVEVLTMVTP</sequence>
<evidence type="ECO:0000313" key="2">
    <source>
        <dbReference type="EMBL" id="AKJ08336.1"/>
    </source>
</evidence>
<feature type="chain" id="PRO_5041954664" description="Lipoprotein" evidence="1">
    <location>
        <begin position="22"/>
        <end position="161"/>
    </location>
</feature>
<reference evidence="2 3" key="1">
    <citation type="submission" date="2015-05" db="EMBL/GenBank/DDBJ databases">
        <title>Genome assembly of Archangium gephyra DSM 2261.</title>
        <authorList>
            <person name="Sharma G."/>
            <person name="Subramanian S."/>
        </authorList>
    </citation>
    <scope>NUCLEOTIDE SEQUENCE [LARGE SCALE GENOMIC DNA]</scope>
    <source>
        <strain evidence="2 3">DSM 2261</strain>
    </source>
</reference>
<evidence type="ECO:0000256" key="1">
    <source>
        <dbReference type="SAM" id="SignalP"/>
    </source>
</evidence>